<feature type="region of interest" description="Disordered" evidence="1">
    <location>
        <begin position="1"/>
        <end position="92"/>
    </location>
</feature>
<accession>A0A1M2VYQ3</accession>
<proteinExistence type="predicted"/>
<comment type="caution">
    <text evidence="2">The sequence shown here is derived from an EMBL/GenBank/DDBJ whole genome shotgun (WGS) entry which is preliminary data.</text>
</comment>
<feature type="compositionally biased region" description="Pro residues" evidence="1">
    <location>
        <begin position="17"/>
        <end position="41"/>
    </location>
</feature>
<dbReference type="OrthoDB" id="2755612at2759"/>
<name>A0A1M2VYQ3_TRAPU</name>
<reference evidence="2 3" key="1">
    <citation type="submission" date="2016-10" db="EMBL/GenBank/DDBJ databases">
        <title>Genome sequence of the basidiomycete white-rot fungus Trametes pubescens.</title>
        <authorList>
            <person name="Makela M.R."/>
            <person name="Granchi Z."/>
            <person name="Peng M."/>
            <person name="De Vries R.P."/>
            <person name="Grigoriev I."/>
            <person name="Riley R."/>
            <person name="Hilden K."/>
        </authorList>
    </citation>
    <scope>NUCLEOTIDE SEQUENCE [LARGE SCALE GENOMIC DNA]</scope>
    <source>
        <strain evidence="2 3">FBCC735</strain>
    </source>
</reference>
<organism evidence="2 3">
    <name type="scientific">Trametes pubescens</name>
    <name type="common">White-rot fungus</name>
    <dbReference type="NCBI Taxonomy" id="154538"/>
    <lineage>
        <taxon>Eukaryota</taxon>
        <taxon>Fungi</taxon>
        <taxon>Dikarya</taxon>
        <taxon>Basidiomycota</taxon>
        <taxon>Agaricomycotina</taxon>
        <taxon>Agaricomycetes</taxon>
        <taxon>Polyporales</taxon>
        <taxon>Polyporaceae</taxon>
        <taxon>Trametes</taxon>
    </lineage>
</organism>
<dbReference type="AlphaFoldDB" id="A0A1M2VYQ3"/>
<dbReference type="Proteomes" id="UP000184267">
    <property type="component" value="Unassembled WGS sequence"/>
</dbReference>
<sequence length="120" mass="13366">MLVTITQQTHVPQLPLKEPPPMPASAPTRAPTPPRPKPRPTGLPATPRRQDDNRGSERGRSTQPAPVTIRASPVRGPEPSPSAWAKQSNDQYTRKWVLEKKGKRLTQDSMVVAQQLRLLR</sequence>
<evidence type="ECO:0000256" key="1">
    <source>
        <dbReference type="SAM" id="MobiDB-lite"/>
    </source>
</evidence>
<keyword evidence="3" id="KW-1185">Reference proteome</keyword>
<feature type="compositionally biased region" description="Polar residues" evidence="1">
    <location>
        <begin position="1"/>
        <end position="11"/>
    </location>
</feature>
<evidence type="ECO:0000313" key="2">
    <source>
        <dbReference type="EMBL" id="OJT12741.1"/>
    </source>
</evidence>
<gene>
    <name evidence="2" type="ORF">TRAPUB_10689</name>
</gene>
<protein>
    <submittedName>
        <fullName evidence="2">Uncharacterized protein</fullName>
    </submittedName>
</protein>
<feature type="compositionally biased region" description="Basic and acidic residues" evidence="1">
    <location>
        <begin position="48"/>
        <end position="60"/>
    </location>
</feature>
<evidence type="ECO:0000313" key="3">
    <source>
        <dbReference type="Proteomes" id="UP000184267"/>
    </source>
</evidence>
<dbReference type="EMBL" id="MNAD01000448">
    <property type="protein sequence ID" value="OJT12741.1"/>
    <property type="molecule type" value="Genomic_DNA"/>
</dbReference>